<feature type="active site" description="Proton donor/acceptor" evidence="3">
    <location>
        <position position="139"/>
    </location>
</feature>
<dbReference type="OrthoDB" id="9786584at2"/>
<dbReference type="PANTHER" id="PTHR43489:SF6">
    <property type="entry name" value="HYDROXYPYRUVATE ISOMERASE-RELATED"/>
    <property type="match status" value="1"/>
</dbReference>
<dbReference type="Pfam" id="PF01261">
    <property type="entry name" value="AP_endonuc_2"/>
    <property type="match status" value="1"/>
</dbReference>
<name>A0A2T6BJA4_9RHOB</name>
<organism evidence="5 6">
    <name type="scientific">Litoreibacter ponti</name>
    <dbReference type="NCBI Taxonomy" id="1510457"/>
    <lineage>
        <taxon>Bacteria</taxon>
        <taxon>Pseudomonadati</taxon>
        <taxon>Pseudomonadota</taxon>
        <taxon>Alphaproteobacteria</taxon>
        <taxon>Rhodobacterales</taxon>
        <taxon>Roseobacteraceae</taxon>
        <taxon>Litoreibacter</taxon>
    </lineage>
</organism>
<accession>A0A2T6BJA4</accession>
<dbReference type="InterPro" id="IPR050417">
    <property type="entry name" value="Sugar_Epim/Isomerase"/>
</dbReference>
<dbReference type="GO" id="GO:0008903">
    <property type="term" value="F:hydroxypyruvate isomerase activity"/>
    <property type="evidence" value="ECO:0007669"/>
    <property type="project" value="TreeGrafter"/>
</dbReference>
<keyword evidence="1 2" id="KW-0413">Isomerase</keyword>
<dbReference type="Gene3D" id="3.20.20.150">
    <property type="entry name" value="Divalent-metal-dependent TIM barrel enzymes"/>
    <property type="match status" value="1"/>
</dbReference>
<keyword evidence="6" id="KW-1185">Reference proteome</keyword>
<dbReference type="InterPro" id="IPR013022">
    <property type="entry name" value="Xyl_isomerase-like_TIM-brl"/>
</dbReference>
<evidence type="ECO:0000313" key="6">
    <source>
        <dbReference type="Proteomes" id="UP000243978"/>
    </source>
</evidence>
<comment type="caution">
    <text evidence="5">The sequence shown here is derived from an EMBL/GenBank/DDBJ whole genome shotgun (WGS) entry which is preliminary data.</text>
</comment>
<dbReference type="InterPro" id="IPR036237">
    <property type="entry name" value="Xyl_isomerase-like_sf"/>
</dbReference>
<evidence type="ECO:0000259" key="4">
    <source>
        <dbReference type="Pfam" id="PF01261"/>
    </source>
</evidence>
<dbReference type="AlphaFoldDB" id="A0A2T6BJA4"/>
<dbReference type="GO" id="GO:0046487">
    <property type="term" value="P:glyoxylate metabolic process"/>
    <property type="evidence" value="ECO:0007669"/>
    <property type="project" value="TreeGrafter"/>
</dbReference>
<dbReference type="InterPro" id="IPR026040">
    <property type="entry name" value="HyI-like"/>
</dbReference>
<evidence type="ECO:0000256" key="1">
    <source>
        <dbReference type="ARBA" id="ARBA00023235"/>
    </source>
</evidence>
<dbReference type="PANTHER" id="PTHR43489">
    <property type="entry name" value="ISOMERASE"/>
    <property type="match status" value="1"/>
</dbReference>
<gene>
    <name evidence="5" type="ORF">C8N43_0773</name>
</gene>
<feature type="domain" description="Xylose isomerase-like TIM barrel" evidence="4">
    <location>
        <begin position="21"/>
        <end position="252"/>
    </location>
</feature>
<dbReference type="PIRSF" id="PIRSF006241">
    <property type="entry name" value="HyI"/>
    <property type="match status" value="1"/>
</dbReference>
<dbReference type="SUPFAM" id="SSF51658">
    <property type="entry name" value="Xylose isomerase-like"/>
    <property type="match status" value="1"/>
</dbReference>
<sequence length="254" mass="27320">MQFSANLGFLWNDQPLPDAIHKAKAAGFAGVELHWPYATPATDVADALRDTGLPCLGLNTQRGDVAAGDNGCTAIPGREAEARDYIDEALAYADAIGAGAVHVMAGFTDKGEAAQATFTDNLTYACAEAAKRGKTILIEPLNAYDAPGYHHGTLNEALAAREKVAADNLKIMFDCYHLQIMGGDLLRNIKVNLDAIGHIQFAAVPDRGEPDQGEVDYQWLLHEIEALGWQTPFGAEYKARSTTDAGIGWLDAYR</sequence>
<dbReference type="EMBL" id="QBKS01000001">
    <property type="protein sequence ID" value="PTX56122.1"/>
    <property type="molecule type" value="Genomic_DNA"/>
</dbReference>
<proteinExistence type="inferred from homology"/>
<evidence type="ECO:0000256" key="2">
    <source>
        <dbReference type="PIRNR" id="PIRNR006241"/>
    </source>
</evidence>
<comment type="similarity">
    <text evidence="2">Belongs to the hyi family.</text>
</comment>
<keyword evidence="5" id="KW-0670">Pyruvate</keyword>
<feature type="active site" description="Proton donor/acceptor" evidence="3">
    <location>
        <position position="236"/>
    </location>
</feature>
<evidence type="ECO:0000256" key="3">
    <source>
        <dbReference type="PIRSR" id="PIRSR006241-50"/>
    </source>
</evidence>
<reference evidence="5 6" key="1">
    <citation type="submission" date="2018-04" db="EMBL/GenBank/DDBJ databases">
        <title>Genomic Encyclopedia of Archaeal and Bacterial Type Strains, Phase II (KMG-II): from individual species to whole genera.</title>
        <authorList>
            <person name="Goeker M."/>
        </authorList>
    </citation>
    <scope>NUCLEOTIDE SEQUENCE [LARGE SCALE GENOMIC DNA]</scope>
    <source>
        <strain evidence="5 6">DSM 100977</strain>
    </source>
</reference>
<dbReference type="Proteomes" id="UP000243978">
    <property type="component" value="Unassembled WGS sequence"/>
</dbReference>
<protein>
    <submittedName>
        <fullName evidence="5">Hydroxypyruvate isomerase</fullName>
    </submittedName>
</protein>
<dbReference type="FunFam" id="3.20.20.150:FF:000007">
    <property type="entry name" value="Hydroxypyruvate isomerase"/>
    <property type="match status" value="1"/>
</dbReference>
<evidence type="ECO:0000313" key="5">
    <source>
        <dbReference type="EMBL" id="PTX56122.1"/>
    </source>
</evidence>